<comment type="caution">
    <text evidence="2">The sequence shown here is derived from an EMBL/GenBank/DDBJ whole genome shotgun (WGS) entry which is preliminary data.</text>
</comment>
<keyword evidence="1" id="KW-0732">Signal</keyword>
<organism evidence="2 3">
    <name type="scientific">Smittium mucronatum</name>
    <dbReference type="NCBI Taxonomy" id="133383"/>
    <lineage>
        <taxon>Eukaryota</taxon>
        <taxon>Fungi</taxon>
        <taxon>Fungi incertae sedis</taxon>
        <taxon>Zoopagomycota</taxon>
        <taxon>Kickxellomycotina</taxon>
        <taxon>Harpellomycetes</taxon>
        <taxon>Harpellales</taxon>
        <taxon>Legeriomycetaceae</taxon>
        <taxon>Smittium</taxon>
    </lineage>
</organism>
<feature type="signal peptide" evidence="1">
    <location>
        <begin position="1"/>
        <end position="23"/>
    </location>
</feature>
<evidence type="ECO:0008006" key="4">
    <source>
        <dbReference type="Google" id="ProtNLM"/>
    </source>
</evidence>
<evidence type="ECO:0000313" key="3">
    <source>
        <dbReference type="Proteomes" id="UP000187455"/>
    </source>
</evidence>
<proteinExistence type="predicted"/>
<protein>
    <recommendedName>
        <fullName evidence="4">Chitin-binding type-2 domain-containing protein</fullName>
    </recommendedName>
</protein>
<feature type="chain" id="PRO_5012435430" description="Chitin-binding type-2 domain-containing protein" evidence="1">
    <location>
        <begin position="24"/>
        <end position="85"/>
    </location>
</feature>
<name>A0A1R0GMN7_9FUNG</name>
<dbReference type="AlphaFoldDB" id="A0A1R0GMN7"/>
<keyword evidence="3" id="KW-1185">Reference proteome</keyword>
<accession>A0A1R0GMN7</accession>
<dbReference type="Proteomes" id="UP000187455">
    <property type="component" value="Unassembled WGS sequence"/>
</dbReference>
<sequence>MFSTKSIFTCLFLAMSFLQLSSALTPINNQFVDHGLCRKGATFCPSDQSKYIYRCNHGKFRRHKCKTGNYCVGSRGNASCRLRVF</sequence>
<gene>
    <name evidence="2" type="ORF">AYI68_g7795</name>
</gene>
<dbReference type="EMBL" id="LSSL01007130">
    <property type="protein sequence ID" value="OLY78163.1"/>
    <property type="molecule type" value="Genomic_DNA"/>
</dbReference>
<reference evidence="2 3" key="1">
    <citation type="journal article" date="2016" name="Mol. Biol. Evol.">
        <title>Genome-Wide Survey of Gut Fungi (Harpellales) Reveals the First Horizontally Transferred Ubiquitin Gene from a Mosquito Host.</title>
        <authorList>
            <person name="Wang Y."/>
            <person name="White M.M."/>
            <person name="Kvist S."/>
            <person name="Moncalvo J.M."/>
        </authorList>
    </citation>
    <scope>NUCLEOTIDE SEQUENCE [LARGE SCALE GENOMIC DNA]</scope>
    <source>
        <strain evidence="2 3">ALG-7-W6</strain>
    </source>
</reference>
<evidence type="ECO:0000256" key="1">
    <source>
        <dbReference type="SAM" id="SignalP"/>
    </source>
</evidence>
<evidence type="ECO:0000313" key="2">
    <source>
        <dbReference type="EMBL" id="OLY78163.1"/>
    </source>
</evidence>